<evidence type="ECO:0000256" key="4">
    <source>
        <dbReference type="ARBA" id="ARBA00022692"/>
    </source>
</evidence>
<comment type="similarity">
    <text evidence="2">Belongs to the complex I subunit 4 family.</text>
</comment>
<dbReference type="Proteomes" id="UP000254968">
    <property type="component" value="Unassembled WGS sequence"/>
</dbReference>
<keyword evidence="6 10" id="KW-0472">Membrane</keyword>
<evidence type="ECO:0000256" key="3">
    <source>
        <dbReference type="ARBA" id="ARBA00019906"/>
    </source>
</evidence>
<evidence type="ECO:0000256" key="9">
    <source>
        <dbReference type="RuleBase" id="RU000320"/>
    </source>
</evidence>
<dbReference type="InterPro" id="IPR003918">
    <property type="entry name" value="NADH_UbQ_OxRdtase"/>
</dbReference>
<keyword evidence="12" id="KW-0560">Oxidoreductase</keyword>
<evidence type="ECO:0000313" key="13">
    <source>
        <dbReference type="Proteomes" id="UP000254968"/>
    </source>
</evidence>
<reference evidence="12 13" key="1">
    <citation type="submission" date="2018-06" db="EMBL/GenBank/DDBJ databases">
        <authorList>
            <consortium name="Pathogen Informatics"/>
            <person name="Doyle S."/>
        </authorList>
    </citation>
    <scope>NUCLEOTIDE SEQUENCE [LARGE SCALE GENOMIC DNA]</scope>
    <source>
        <strain evidence="12 13">NCTC13315</strain>
    </source>
</reference>
<dbReference type="NCBIfam" id="NF004499">
    <property type="entry name" value="PRK05846.1-3"/>
    <property type="match status" value="1"/>
</dbReference>
<feature type="transmembrane region" description="Helical" evidence="10">
    <location>
        <begin position="85"/>
        <end position="110"/>
    </location>
</feature>
<keyword evidence="5 10" id="KW-1133">Transmembrane helix</keyword>
<feature type="transmembrane region" description="Helical" evidence="10">
    <location>
        <begin position="252"/>
        <end position="277"/>
    </location>
</feature>
<evidence type="ECO:0000256" key="10">
    <source>
        <dbReference type="SAM" id="Phobius"/>
    </source>
</evidence>
<comment type="subcellular location">
    <subcellularLocation>
        <location evidence="1">Endomembrane system</location>
        <topology evidence="1">Multi-pass membrane protein</topology>
    </subcellularLocation>
    <subcellularLocation>
        <location evidence="9">Membrane</location>
        <topology evidence="9">Multi-pass membrane protein</topology>
    </subcellularLocation>
</comment>
<dbReference type="InterPro" id="IPR010227">
    <property type="entry name" value="NADH_Q_OxRdtase_chainM/4"/>
</dbReference>
<dbReference type="GO" id="GO:0042773">
    <property type="term" value="P:ATP synthesis coupled electron transport"/>
    <property type="evidence" value="ECO:0007669"/>
    <property type="project" value="InterPro"/>
</dbReference>
<feature type="transmembrane region" description="Helical" evidence="10">
    <location>
        <begin position="45"/>
        <end position="65"/>
    </location>
</feature>
<feature type="transmembrane region" description="Helical" evidence="10">
    <location>
        <begin position="426"/>
        <end position="449"/>
    </location>
</feature>
<feature type="transmembrane region" description="Helical" evidence="10">
    <location>
        <begin position="122"/>
        <end position="140"/>
    </location>
</feature>
<dbReference type="NCBIfam" id="NF004501">
    <property type="entry name" value="PRK05846.1-5"/>
    <property type="match status" value="1"/>
</dbReference>
<dbReference type="GO" id="GO:0048039">
    <property type="term" value="F:ubiquinone binding"/>
    <property type="evidence" value="ECO:0007669"/>
    <property type="project" value="TreeGrafter"/>
</dbReference>
<dbReference type="GO" id="GO:0012505">
    <property type="term" value="C:endomembrane system"/>
    <property type="evidence" value="ECO:0007669"/>
    <property type="project" value="UniProtKB-SubCell"/>
</dbReference>
<dbReference type="PANTHER" id="PTHR43507:SF1">
    <property type="entry name" value="NADH-UBIQUINONE OXIDOREDUCTASE CHAIN 4"/>
    <property type="match status" value="1"/>
</dbReference>
<dbReference type="PANTHER" id="PTHR43507">
    <property type="entry name" value="NADH-UBIQUINONE OXIDOREDUCTASE CHAIN 4"/>
    <property type="match status" value="1"/>
</dbReference>
<protein>
    <recommendedName>
        <fullName evidence="3">NADH-quinone oxidoreductase subunit M</fullName>
    </recommendedName>
    <alternativeName>
        <fullName evidence="7">NADH dehydrogenase I subunit M</fullName>
    </alternativeName>
    <alternativeName>
        <fullName evidence="8">NDH-1 subunit M</fullName>
    </alternativeName>
</protein>
<evidence type="ECO:0000313" key="12">
    <source>
        <dbReference type="EMBL" id="STX30078.1"/>
    </source>
</evidence>
<feature type="transmembrane region" description="Helical" evidence="10">
    <location>
        <begin position="146"/>
        <end position="166"/>
    </location>
</feature>
<evidence type="ECO:0000256" key="5">
    <source>
        <dbReference type="ARBA" id="ARBA00022989"/>
    </source>
</evidence>
<proteinExistence type="inferred from homology"/>
<dbReference type="InterPro" id="IPR001750">
    <property type="entry name" value="ND/Mrp_TM"/>
</dbReference>
<feature type="transmembrane region" description="Helical" evidence="10">
    <location>
        <begin position="210"/>
        <end position="231"/>
    </location>
</feature>
<evidence type="ECO:0000256" key="2">
    <source>
        <dbReference type="ARBA" id="ARBA00009025"/>
    </source>
</evidence>
<dbReference type="GO" id="GO:0015990">
    <property type="term" value="P:electron transport coupled proton transport"/>
    <property type="evidence" value="ECO:0007669"/>
    <property type="project" value="TreeGrafter"/>
</dbReference>
<accession>A0A378I4G4</accession>
<evidence type="ECO:0000256" key="7">
    <source>
        <dbReference type="ARBA" id="ARBA00031584"/>
    </source>
</evidence>
<dbReference type="GO" id="GO:0016020">
    <property type="term" value="C:membrane"/>
    <property type="evidence" value="ECO:0007669"/>
    <property type="project" value="UniProtKB-SubCell"/>
</dbReference>
<dbReference type="PRINTS" id="PR01437">
    <property type="entry name" value="NUOXDRDTASE4"/>
</dbReference>
<gene>
    <name evidence="12" type="primary">nuoM</name>
    <name evidence="12" type="ORF">NCTC13315_02641</name>
</gene>
<sequence>MLVIARLIEGGEMHHLLNLLIWLPIIGGIFVFLTGDDKNPNNSRFLALFTILLTLIICVPLVLGFNPNLAGMQYVEELAWMPALGINYSLGIDGLSLLLIVLSVFTNLIVVLATWDSIHKRIGQYMASFLIMQGLLVGIFSATDAIVFYIFFEATLIPMYLIIGIWGSDNRVYAAIKFFLYTFLGSVLMLASFLYLGFQVGSFKIEMLYAAKLTMTAQTLIFIAFFFGFAIKIPMFPVHTWLPDAHTEAPAGGSIVLAAILLKLGGYGFIRFALPIVPDACRYFAPLMIALSLIAVVYIGLVAIIQQDMKRLIAYSSISHMGFVTLGCFAIYAIADHSGLTNAGLILEGAIIVMISHAFVSSAMFAGVGYIYDRMHTRQLKDFGGIINTMPIFASFFMLFAMANAGLPGTSGFVGEFMIILGSMKANFWVAFWAATTLIIGAAYTLWMYKRVIFGKIANDKVASLKDISGFELSAYVLLALMVLAMGIYPKPMLDYVHQSVSYTLAQADKSKL</sequence>
<evidence type="ECO:0000256" key="6">
    <source>
        <dbReference type="ARBA" id="ARBA00023136"/>
    </source>
</evidence>
<organism evidence="12 13">
    <name type="scientific">Legionella beliardensis</name>
    <dbReference type="NCBI Taxonomy" id="91822"/>
    <lineage>
        <taxon>Bacteria</taxon>
        <taxon>Pseudomonadati</taxon>
        <taxon>Pseudomonadota</taxon>
        <taxon>Gammaproteobacteria</taxon>
        <taxon>Legionellales</taxon>
        <taxon>Legionellaceae</taxon>
        <taxon>Legionella</taxon>
    </lineage>
</organism>
<evidence type="ECO:0000256" key="8">
    <source>
        <dbReference type="ARBA" id="ARBA00032798"/>
    </source>
</evidence>
<dbReference type="EMBL" id="UGNV01000001">
    <property type="protein sequence ID" value="STX30078.1"/>
    <property type="molecule type" value="Genomic_DNA"/>
</dbReference>
<feature type="transmembrane region" description="Helical" evidence="10">
    <location>
        <begin position="470"/>
        <end position="489"/>
    </location>
</feature>
<evidence type="ECO:0000256" key="1">
    <source>
        <dbReference type="ARBA" id="ARBA00004127"/>
    </source>
</evidence>
<dbReference type="Pfam" id="PF00361">
    <property type="entry name" value="Proton_antipo_M"/>
    <property type="match status" value="1"/>
</dbReference>
<feature type="transmembrane region" description="Helical" evidence="10">
    <location>
        <begin position="15"/>
        <end position="33"/>
    </location>
</feature>
<dbReference type="AlphaFoldDB" id="A0A378I4G4"/>
<feature type="transmembrane region" description="Helical" evidence="10">
    <location>
        <begin position="383"/>
        <end position="406"/>
    </location>
</feature>
<keyword evidence="4 9" id="KW-0812">Transmembrane</keyword>
<dbReference type="GO" id="GO:0008137">
    <property type="term" value="F:NADH dehydrogenase (ubiquinone) activity"/>
    <property type="evidence" value="ECO:0007669"/>
    <property type="project" value="InterPro"/>
</dbReference>
<keyword evidence="13" id="KW-1185">Reference proteome</keyword>
<feature type="transmembrane region" description="Helical" evidence="10">
    <location>
        <begin position="312"/>
        <end position="334"/>
    </location>
</feature>
<feature type="transmembrane region" description="Helical" evidence="10">
    <location>
        <begin position="283"/>
        <end position="305"/>
    </location>
</feature>
<feature type="transmembrane region" description="Helical" evidence="10">
    <location>
        <begin position="346"/>
        <end position="371"/>
    </location>
</feature>
<name>A0A378I4G4_9GAMM</name>
<feature type="domain" description="NADH:quinone oxidoreductase/Mrp antiporter transmembrane" evidence="11">
    <location>
        <begin position="142"/>
        <end position="436"/>
    </location>
</feature>
<dbReference type="GO" id="GO:0003954">
    <property type="term" value="F:NADH dehydrogenase activity"/>
    <property type="evidence" value="ECO:0007669"/>
    <property type="project" value="TreeGrafter"/>
</dbReference>
<dbReference type="NCBIfam" id="TIGR01972">
    <property type="entry name" value="NDH_I_M"/>
    <property type="match status" value="1"/>
</dbReference>
<feature type="transmembrane region" description="Helical" evidence="10">
    <location>
        <begin position="178"/>
        <end position="198"/>
    </location>
</feature>
<evidence type="ECO:0000259" key="11">
    <source>
        <dbReference type="Pfam" id="PF00361"/>
    </source>
</evidence>